<evidence type="ECO:0000313" key="2">
    <source>
        <dbReference type="EMBL" id="AIE85170.1"/>
    </source>
</evidence>
<dbReference type="Gene3D" id="1.10.30.50">
    <property type="match status" value="1"/>
</dbReference>
<dbReference type="HOGENOM" id="CLU_071833_0_0_0"/>
<dbReference type="STRING" id="661478.OP10G_1802"/>
<dbReference type="AlphaFoldDB" id="A0A068NQZ7"/>
<sequence length="152" mass="17217">MVKESTTFVEVCERLGVRPNGITATLIGRYAREYGLDTSHMTGKPKVRLSASRLSWEKVLQAHRIPRRETVSVLRRAMIESGIPYACFDCGNPGEWRGKPLALDIDHINGDQLDNRRENLRFACPNCHRQTSTWGRTIDPFAAVLELVDKHA</sequence>
<dbReference type="KEGG" id="fgi:OP10G_1802"/>
<feature type="domain" description="HNH nuclease" evidence="1">
    <location>
        <begin position="73"/>
        <end position="129"/>
    </location>
</feature>
<dbReference type="SMART" id="SM00507">
    <property type="entry name" value="HNHc"/>
    <property type="match status" value="1"/>
</dbReference>
<dbReference type="GO" id="GO:0003676">
    <property type="term" value="F:nucleic acid binding"/>
    <property type="evidence" value="ECO:0007669"/>
    <property type="project" value="InterPro"/>
</dbReference>
<name>A0A068NQZ7_FIMGI</name>
<keyword evidence="3" id="KW-1185">Reference proteome</keyword>
<evidence type="ECO:0000313" key="3">
    <source>
        <dbReference type="Proteomes" id="UP000027982"/>
    </source>
</evidence>
<organism evidence="2 3">
    <name type="scientific">Fimbriimonas ginsengisoli Gsoil 348</name>
    <dbReference type="NCBI Taxonomy" id="661478"/>
    <lineage>
        <taxon>Bacteria</taxon>
        <taxon>Bacillati</taxon>
        <taxon>Armatimonadota</taxon>
        <taxon>Fimbriimonadia</taxon>
        <taxon>Fimbriimonadales</taxon>
        <taxon>Fimbriimonadaceae</taxon>
        <taxon>Fimbriimonas</taxon>
    </lineage>
</organism>
<gene>
    <name evidence="2" type="ORF">OP10G_1802</name>
</gene>
<proteinExistence type="predicted"/>
<dbReference type="InterPro" id="IPR003615">
    <property type="entry name" value="HNH_nuc"/>
</dbReference>
<dbReference type="eggNOG" id="COG1403">
    <property type="taxonomic scope" value="Bacteria"/>
</dbReference>
<dbReference type="Proteomes" id="UP000027982">
    <property type="component" value="Chromosome"/>
</dbReference>
<dbReference type="CDD" id="cd00085">
    <property type="entry name" value="HNHc"/>
    <property type="match status" value="1"/>
</dbReference>
<accession>A0A068NQZ7</accession>
<dbReference type="InterPro" id="IPR002711">
    <property type="entry name" value="HNH"/>
</dbReference>
<protein>
    <recommendedName>
        <fullName evidence="1">HNH nuclease domain-containing protein</fullName>
    </recommendedName>
</protein>
<dbReference type="EMBL" id="CP007139">
    <property type="protein sequence ID" value="AIE85170.1"/>
    <property type="molecule type" value="Genomic_DNA"/>
</dbReference>
<reference evidence="2 3" key="1">
    <citation type="journal article" date="2014" name="PLoS ONE">
        <title>The first complete genome sequence of the class fimbriimonadia in the phylum armatimonadetes.</title>
        <authorList>
            <person name="Hu Z.Y."/>
            <person name="Wang Y.Z."/>
            <person name="Im W.T."/>
            <person name="Wang S.Y."/>
            <person name="Zhao G.P."/>
            <person name="Zheng H.J."/>
            <person name="Quan Z.X."/>
        </authorList>
    </citation>
    <scope>NUCLEOTIDE SEQUENCE [LARGE SCALE GENOMIC DNA]</scope>
    <source>
        <strain evidence="2">Gsoil 348</strain>
    </source>
</reference>
<dbReference type="GO" id="GO:0004519">
    <property type="term" value="F:endonuclease activity"/>
    <property type="evidence" value="ECO:0007669"/>
    <property type="project" value="InterPro"/>
</dbReference>
<evidence type="ECO:0000259" key="1">
    <source>
        <dbReference type="SMART" id="SM00507"/>
    </source>
</evidence>
<dbReference type="GO" id="GO:0008270">
    <property type="term" value="F:zinc ion binding"/>
    <property type="evidence" value="ECO:0007669"/>
    <property type="project" value="InterPro"/>
</dbReference>
<dbReference type="Pfam" id="PF01844">
    <property type="entry name" value="HNH"/>
    <property type="match status" value="1"/>
</dbReference>